<organism evidence="1 2">
    <name type="scientific">Ixodes persulcatus</name>
    <name type="common">Taiga tick</name>
    <dbReference type="NCBI Taxonomy" id="34615"/>
    <lineage>
        <taxon>Eukaryota</taxon>
        <taxon>Metazoa</taxon>
        <taxon>Ecdysozoa</taxon>
        <taxon>Arthropoda</taxon>
        <taxon>Chelicerata</taxon>
        <taxon>Arachnida</taxon>
        <taxon>Acari</taxon>
        <taxon>Parasitiformes</taxon>
        <taxon>Ixodida</taxon>
        <taxon>Ixodoidea</taxon>
        <taxon>Ixodidae</taxon>
        <taxon>Ixodinae</taxon>
        <taxon>Ixodes</taxon>
    </lineage>
</organism>
<proteinExistence type="predicted"/>
<comment type="caution">
    <text evidence="1">The sequence shown here is derived from an EMBL/GenBank/DDBJ whole genome shotgun (WGS) entry which is preliminary data.</text>
</comment>
<sequence length="639" mass="71074">DVQGGITTALPALPEPEHHLRRGREHSGQEHLGAAQGVRSGDERMRQRHQVGRRTLLLGQSPGEQPRVRRHQAHETGPDHLLLHRLDPHLPLHLQGHQMVRKGRPAHGHLPLPDLLRLADEGGVVRRGRSWRLCCLCSRLAEHLHAQVPSLAFVNYTEALSNLPFPQMWCMLFFVALFLFGLNTSVFLIHTVLSAIVEHFPGLKDFNNELTLLFCIGAFLCGLPLCTSAGPYFMQFLESYFGASFFVLLALIEAVFFSWGYSSRRIIFDIEFMYSATSAVIYKALWGFLIPLMLLLACLSGILFKIPTTLLDYKFPLYSDITGCLMLMFSLGLIPVWAITWLRRQNFNCDDALQPSYKWGPEEPPIFNAYQARLRNRGLVAMTSLFPVRYVAPKIVPPDAPVTVVLGHNLEDVARFWALPPNLPGLDLSRMAVSLPRVGDDAGRRADVSRYQVAPAPERAPPGREPSLVEPIPLAPSSRKSSLPGIPGYRYRPAQRTPRPLVSNFLPTVHPNTLGPQFSESPMRFGLLGRMFVRRHDESDEVLIPGIPVQPPGPCLNPLPPPVRYPVQPGDPKPPYPLAPTSFPPLPQLPALPPPVAETAEPPRPALRRRSAVVSDAVPEVIVDKGDDAGESPKSILRK</sequence>
<dbReference type="Proteomes" id="UP000805193">
    <property type="component" value="Unassembled WGS sequence"/>
</dbReference>
<reference evidence="1 2" key="1">
    <citation type="journal article" date="2020" name="Cell">
        <title>Large-Scale Comparative Analyses of Tick Genomes Elucidate Their Genetic Diversity and Vector Capacities.</title>
        <authorList>
            <consortium name="Tick Genome and Microbiome Consortium (TIGMIC)"/>
            <person name="Jia N."/>
            <person name="Wang J."/>
            <person name="Shi W."/>
            <person name="Du L."/>
            <person name="Sun Y."/>
            <person name="Zhan W."/>
            <person name="Jiang J.F."/>
            <person name="Wang Q."/>
            <person name="Zhang B."/>
            <person name="Ji P."/>
            <person name="Bell-Sakyi L."/>
            <person name="Cui X.M."/>
            <person name="Yuan T.T."/>
            <person name="Jiang B.G."/>
            <person name="Yang W.F."/>
            <person name="Lam T.T."/>
            <person name="Chang Q.C."/>
            <person name="Ding S.J."/>
            <person name="Wang X.J."/>
            <person name="Zhu J.G."/>
            <person name="Ruan X.D."/>
            <person name="Zhao L."/>
            <person name="Wei J.T."/>
            <person name="Ye R.Z."/>
            <person name="Que T.C."/>
            <person name="Du C.H."/>
            <person name="Zhou Y.H."/>
            <person name="Cheng J.X."/>
            <person name="Dai P.F."/>
            <person name="Guo W.B."/>
            <person name="Han X.H."/>
            <person name="Huang E.J."/>
            <person name="Li L.F."/>
            <person name="Wei W."/>
            <person name="Gao Y.C."/>
            <person name="Liu J.Z."/>
            <person name="Shao H.Z."/>
            <person name="Wang X."/>
            <person name="Wang C.C."/>
            <person name="Yang T.C."/>
            <person name="Huo Q.B."/>
            <person name="Li W."/>
            <person name="Chen H.Y."/>
            <person name="Chen S.E."/>
            <person name="Zhou L.G."/>
            <person name="Ni X.B."/>
            <person name="Tian J.H."/>
            <person name="Sheng Y."/>
            <person name="Liu T."/>
            <person name="Pan Y.S."/>
            <person name="Xia L.Y."/>
            <person name="Li J."/>
            <person name="Zhao F."/>
            <person name="Cao W.C."/>
        </authorList>
    </citation>
    <scope>NUCLEOTIDE SEQUENCE [LARGE SCALE GENOMIC DNA]</scope>
    <source>
        <strain evidence="1">Iper-2018</strain>
    </source>
</reference>
<evidence type="ECO:0000313" key="2">
    <source>
        <dbReference type="Proteomes" id="UP000805193"/>
    </source>
</evidence>
<dbReference type="EMBL" id="JABSTQ010011036">
    <property type="protein sequence ID" value="KAG0415730.1"/>
    <property type="molecule type" value="Genomic_DNA"/>
</dbReference>
<accession>A0AC60P8J9</accession>
<evidence type="ECO:0000313" key="1">
    <source>
        <dbReference type="EMBL" id="KAG0415730.1"/>
    </source>
</evidence>
<feature type="non-terminal residue" evidence="1">
    <location>
        <position position="1"/>
    </location>
</feature>
<name>A0AC60P8J9_IXOPE</name>
<gene>
    <name evidence="1" type="ORF">HPB47_007079</name>
</gene>
<keyword evidence="2" id="KW-1185">Reference proteome</keyword>
<protein>
    <submittedName>
        <fullName evidence="1">Uncharacterized protein</fullName>
    </submittedName>
</protein>